<dbReference type="Gene3D" id="1.20.1740.10">
    <property type="entry name" value="Amino acid/polyamine transporter I"/>
    <property type="match status" value="1"/>
</dbReference>
<name>A0A9W3AT23_BIOGL</name>
<evidence type="ECO:0000256" key="2">
    <source>
        <dbReference type="ARBA" id="ARBA00022692"/>
    </source>
</evidence>
<keyword evidence="3 5" id="KW-1133">Transmembrane helix</keyword>
<dbReference type="Proteomes" id="UP001165740">
    <property type="component" value="Chromosome 7"/>
</dbReference>
<dbReference type="AlphaFoldDB" id="A0A9W3AT23"/>
<protein>
    <submittedName>
        <fullName evidence="7">B(0,+)-type amino acid transporter 1-like</fullName>
    </submittedName>
</protein>
<keyword evidence="4 5" id="KW-0472">Membrane</keyword>
<dbReference type="RefSeq" id="XP_055890361.1">
    <property type="nucleotide sequence ID" value="XM_056034386.1"/>
</dbReference>
<dbReference type="OMA" id="ICVIERF"/>
<dbReference type="InterPro" id="IPR050598">
    <property type="entry name" value="AminoAcid_Transporter"/>
</dbReference>
<keyword evidence="2 5" id="KW-0812">Transmembrane</keyword>
<dbReference type="GO" id="GO:0016020">
    <property type="term" value="C:membrane"/>
    <property type="evidence" value="ECO:0007669"/>
    <property type="project" value="UniProtKB-SubCell"/>
</dbReference>
<sequence length="408" mass="43112">MPQDKLTNSTSPPEEAHIDQEKVVLKKELGFVGATSIVVGTIVGSGIFVSPKGVLENTGSVGLCLVVWAVAGVVSLGSALCYAELGAMIPLSGGIYTYLRLGLGNIAGFICVIERFFVADCLGILIMLLTFSKYTVSILPTCGSPQLLEKMIAATTLVGLTLINSYSSKLATRVSILTTFGKVAALIVICVGGVVFISKGVTTELPSGFSGTKSDPASIALAFYSALFAYDGASHLNSLIEEVKSPVKTVPRAILFGTFLIIVIYIMTNVSYLAVMTRSELLGSNAVASLFADKVLSSASILIPLAVMISTLGSSNNSILSNNRIIFSAARDGNLPDFLSYVQVSQLTPFSALSATAILSLLYLVPADLGQFINFGGFLQSLFEAGVFLSLILLRLRTKKYADRKLKV</sequence>
<feature type="transmembrane region" description="Helical" evidence="5">
    <location>
        <begin position="295"/>
        <end position="314"/>
    </location>
</feature>
<dbReference type="OrthoDB" id="6100975at2759"/>
<keyword evidence="6" id="KW-1185">Reference proteome</keyword>
<feature type="transmembrane region" description="Helical" evidence="5">
    <location>
        <begin position="253"/>
        <end position="275"/>
    </location>
</feature>
<dbReference type="GO" id="GO:0015179">
    <property type="term" value="F:L-amino acid transmembrane transporter activity"/>
    <property type="evidence" value="ECO:0007669"/>
    <property type="project" value="TreeGrafter"/>
</dbReference>
<dbReference type="InterPro" id="IPR002293">
    <property type="entry name" value="AA/rel_permease1"/>
</dbReference>
<reference evidence="7" key="1">
    <citation type="submission" date="2025-08" db="UniProtKB">
        <authorList>
            <consortium name="RefSeq"/>
        </authorList>
    </citation>
    <scope>IDENTIFICATION</scope>
</reference>
<feature type="transmembrane region" description="Helical" evidence="5">
    <location>
        <begin position="347"/>
        <end position="366"/>
    </location>
</feature>
<dbReference type="GeneID" id="106051313"/>
<feature type="transmembrane region" description="Helical" evidence="5">
    <location>
        <begin position="217"/>
        <end position="233"/>
    </location>
</feature>
<feature type="transmembrane region" description="Helical" evidence="5">
    <location>
        <begin position="29"/>
        <end position="48"/>
    </location>
</feature>
<dbReference type="Pfam" id="PF13520">
    <property type="entry name" value="AA_permease_2"/>
    <property type="match status" value="1"/>
</dbReference>
<feature type="transmembrane region" description="Helical" evidence="5">
    <location>
        <begin position="174"/>
        <end position="197"/>
    </location>
</feature>
<feature type="transmembrane region" description="Helical" evidence="5">
    <location>
        <begin position="60"/>
        <end position="85"/>
    </location>
</feature>
<feature type="transmembrane region" description="Helical" evidence="5">
    <location>
        <begin position="372"/>
        <end position="394"/>
    </location>
</feature>
<evidence type="ECO:0000313" key="7">
    <source>
        <dbReference type="RefSeq" id="XP_055890361.1"/>
    </source>
</evidence>
<dbReference type="PIRSF" id="PIRSF006060">
    <property type="entry name" value="AA_transporter"/>
    <property type="match status" value="1"/>
</dbReference>
<evidence type="ECO:0000256" key="5">
    <source>
        <dbReference type="SAM" id="Phobius"/>
    </source>
</evidence>
<dbReference type="PANTHER" id="PTHR11785:SF512">
    <property type="entry name" value="SOBREMESA, ISOFORM B"/>
    <property type="match status" value="1"/>
</dbReference>
<evidence type="ECO:0000256" key="3">
    <source>
        <dbReference type="ARBA" id="ARBA00022989"/>
    </source>
</evidence>
<evidence type="ECO:0000313" key="6">
    <source>
        <dbReference type="Proteomes" id="UP001165740"/>
    </source>
</evidence>
<dbReference type="PANTHER" id="PTHR11785">
    <property type="entry name" value="AMINO ACID TRANSPORTER"/>
    <property type="match status" value="1"/>
</dbReference>
<evidence type="ECO:0000256" key="1">
    <source>
        <dbReference type="ARBA" id="ARBA00004141"/>
    </source>
</evidence>
<feature type="transmembrane region" description="Helical" evidence="5">
    <location>
        <begin position="106"/>
        <end position="131"/>
    </location>
</feature>
<gene>
    <name evidence="7" type="primary">LOC106051313</name>
</gene>
<comment type="subcellular location">
    <subcellularLocation>
        <location evidence="1">Membrane</location>
        <topology evidence="1">Multi-pass membrane protein</topology>
    </subcellularLocation>
</comment>
<organism evidence="6 7">
    <name type="scientific">Biomphalaria glabrata</name>
    <name type="common">Bloodfluke planorb</name>
    <name type="synonym">Freshwater snail</name>
    <dbReference type="NCBI Taxonomy" id="6526"/>
    <lineage>
        <taxon>Eukaryota</taxon>
        <taxon>Metazoa</taxon>
        <taxon>Spiralia</taxon>
        <taxon>Lophotrochozoa</taxon>
        <taxon>Mollusca</taxon>
        <taxon>Gastropoda</taxon>
        <taxon>Heterobranchia</taxon>
        <taxon>Euthyneura</taxon>
        <taxon>Panpulmonata</taxon>
        <taxon>Hygrophila</taxon>
        <taxon>Lymnaeoidea</taxon>
        <taxon>Planorbidae</taxon>
        <taxon>Biomphalaria</taxon>
    </lineage>
</organism>
<accession>A0A9W3AT23</accession>
<proteinExistence type="predicted"/>
<evidence type="ECO:0000256" key="4">
    <source>
        <dbReference type="ARBA" id="ARBA00023136"/>
    </source>
</evidence>